<evidence type="ECO:0000256" key="3">
    <source>
        <dbReference type="ARBA" id="ARBA00022519"/>
    </source>
</evidence>
<dbReference type="Pfam" id="PF03116">
    <property type="entry name" value="NQR2_RnfD_RnfE"/>
    <property type="match status" value="1"/>
</dbReference>
<keyword evidence="11 16" id="KW-0915">Sodium</keyword>
<evidence type="ECO:0000256" key="9">
    <source>
        <dbReference type="ARBA" id="ARBA00022989"/>
    </source>
</evidence>
<evidence type="ECO:0000256" key="5">
    <source>
        <dbReference type="ARBA" id="ARBA00022630"/>
    </source>
</evidence>
<dbReference type="GO" id="GO:0006814">
    <property type="term" value="P:sodium ion transport"/>
    <property type="evidence" value="ECO:0007669"/>
    <property type="project" value="UniProtKB-UniRule"/>
</dbReference>
<dbReference type="GO" id="GO:0022904">
    <property type="term" value="P:respiratory electron transport chain"/>
    <property type="evidence" value="ECO:0007669"/>
    <property type="project" value="InterPro"/>
</dbReference>
<evidence type="ECO:0000256" key="6">
    <source>
        <dbReference type="ARBA" id="ARBA00022643"/>
    </source>
</evidence>
<comment type="cofactor">
    <cofactor evidence="16 17">
        <name>FMN</name>
        <dbReference type="ChEBI" id="CHEBI:58210"/>
    </cofactor>
</comment>
<dbReference type="Proteomes" id="UP000243745">
    <property type="component" value="Unassembled WGS sequence"/>
</dbReference>
<dbReference type="GO" id="GO:0010181">
    <property type="term" value="F:FMN binding"/>
    <property type="evidence" value="ECO:0007669"/>
    <property type="project" value="InterPro"/>
</dbReference>
<dbReference type="PIRSF" id="PIRSF016055">
    <property type="entry name" value="NADH-UbQ_OxRdtase_B_su"/>
    <property type="match status" value="1"/>
</dbReference>
<dbReference type="NCBIfam" id="TIGR01937">
    <property type="entry name" value="nqrB"/>
    <property type="match status" value="1"/>
</dbReference>
<sequence>MILSILNKLEPLFSKGGKLEKFYPLFEGTSTFFYTPGVVTHNTTTHVRDVIDFKRMMIMVFFAVFPCMFWGWFNVGNQTINAIASSADTSSSFSLFSADWHYALVQMLGGSLSSDAGIYSKMLIGAIFFLPIYAVSFGVGAFWEVLFCIVRKHEVNEGLFVTSLFFALIVPPTIPLWQVALGISFGVIIGKEVFGGTGRNFMNPALVGRAFLFFAYPAQISGDAVWVPVDGYTGATALSEFSKTGKLNSWMDAFLGNIPGCIGEGSTLGILIGGIALIIMGVASARVVLGGFLGLLIMSFLCNSMVSVNPANHMLQMSFIEHIVVGGFAFGIFFMATDPVSSAFTKKGKIAYGFLIGVMVCLIRVFNPAYPEGVMLAILFANCWAPLFDYCVSQFNINRRKRIAAKPVLVKGSVN</sequence>
<dbReference type="GO" id="GO:0005886">
    <property type="term" value="C:plasma membrane"/>
    <property type="evidence" value="ECO:0007669"/>
    <property type="project" value="UniProtKB-SubCell"/>
</dbReference>
<evidence type="ECO:0000256" key="17">
    <source>
        <dbReference type="PIRSR" id="PIRSR016055-50"/>
    </source>
</evidence>
<keyword evidence="8 16" id="KW-1278">Translocase</keyword>
<evidence type="ECO:0000256" key="4">
    <source>
        <dbReference type="ARBA" id="ARBA00022553"/>
    </source>
</evidence>
<keyword evidence="7 16" id="KW-0812">Transmembrane</keyword>
<reference evidence="18 19" key="1">
    <citation type="submission" date="2016-10" db="EMBL/GenBank/DDBJ databases">
        <authorList>
            <person name="Varghese N."/>
            <person name="Submissions S."/>
        </authorList>
    </citation>
    <scope>NUCLEOTIDE SEQUENCE [LARGE SCALE GENOMIC DNA]</scope>
    <source>
        <strain evidence="18 19">DSM 1361</strain>
    </source>
</reference>
<dbReference type="GO" id="GO:0055085">
    <property type="term" value="P:transmembrane transport"/>
    <property type="evidence" value="ECO:0007669"/>
    <property type="project" value="InterPro"/>
</dbReference>
<keyword evidence="6 16" id="KW-0288">FMN</keyword>
<feature type="transmembrane region" description="Helical" evidence="16">
    <location>
        <begin position="122"/>
        <end position="143"/>
    </location>
</feature>
<dbReference type="GO" id="GO:0016655">
    <property type="term" value="F:oxidoreductase activity, acting on NAD(P)H, quinone or similar compound as acceptor"/>
    <property type="evidence" value="ECO:0007669"/>
    <property type="project" value="UniProtKB-UniRule"/>
</dbReference>
<comment type="catalytic activity">
    <reaction evidence="16">
        <text>a ubiquinone + n Na(+)(in) + NADH + H(+) = a ubiquinol + n Na(+)(out) + NAD(+)</text>
        <dbReference type="Rhea" id="RHEA:47748"/>
        <dbReference type="Rhea" id="RHEA-COMP:9565"/>
        <dbReference type="Rhea" id="RHEA-COMP:9566"/>
        <dbReference type="ChEBI" id="CHEBI:15378"/>
        <dbReference type="ChEBI" id="CHEBI:16389"/>
        <dbReference type="ChEBI" id="CHEBI:17976"/>
        <dbReference type="ChEBI" id="CHEBI:29101"/>
        <dbReference type="ChEBI" id="CHEBI:57540"/>
        <dbReference type="ChEBI" id="CHEBI:57945"/>
        <dbReference type="EC" id="7.2.1.1"/>
    </reaction>
</comment>
<keyword evidence="19" id="KW-1185">Reference proteome</keyword>
<keyword evidence="10 16" id="KW-0520">NAD</keyword>
<evidence type="ECO:0000256" key="1">
    <source>
        <dbReference type="ARBA" id="ARBA00022448"/>
    </source>
</evidence>
<dbReference type="AlphaFoldDB" id="A0A662ZH83"/>
<comment type="subunit">
    <text evidence="16">Composed of six subunits; NqrA, NqrB, NqrC, NqrD, NqrE and NqrF.</text>
</comment>
<feature type="transmembrane region" description="Helical" evidence="16">
    <location>
        <begin position="56"/>
        <end position="73"/>
    </location>
</feature>
<keyword evidence="15 16" id="KW-0739">Sodium transport</keyword>
<name>A0A662ZH83_9GAMM</name>
<accession>A0A662ZH83</accession>
<evidence type="ECO:0000256" key="12">
    <source>
        <dbReference type="ARBA" id="ARBA00023065"/>
    </source>
</evidence>
<keyword evidence="13 16" id="KW-0830">Ubiquinone</keyword>
<keyword evidence="3" id="KW-0997">Cell inner membrane</keyword>
<proteinExistence type="inferred from homology"/>
<feature type="transmembrane region" description="Helical" evidence="16">
    <location>
        <begin position="163"/>
        <end position="189"/>
    </location>
</feature>
<feature type="transmembrane region" description="Helical" evidence="16">
    <location>
        <begin position="349"/>
        <end position="367"/>
    </location>
</feature>
<keyword evidence="1 16" id="KW-0813">Transport</keyword>
<evidence type="ECO:0000256" key="2">
    <source>
        <dbReference type="ARBA" id="ARBA00022475"/>
    </source>
</evidence>
<feature type="transmembrane region" description="Helical" evidence="16">
    <location>
        <begin position="373"/>
        <end position="392"/>
    </location>
</feature>
<keyword evidence="5 16" id="KW-0285">Flavoprotein</keyword>
<comment type="function">
    <text evidence="16">NQR complex catalyzes the reduction of ubiquinone-1 to ubiquinol by two successive reactions, coupled with the transport of Na(+) ions from the cytoplasm to the periplasm. NqrA to NqrE are probably involved in the second step, the conversion of ubisemiquinone to ubiquinol.</text>
</comment>
<keyword evidence="4 16" id="KW-0597">Phosphoprotein</keyword>
<dbReference type="NCBIfam" id="NF003756">
    <property type="entry name" value="PRK05349.1"/>
    <property type="match status" value="1"/>
</dbReference>
<dbReference type="PANTHER" id="PTHR30578:SF1">
    <property type="entry name" value="NA(+)-TRANSLOCATING NADH-QUINONE REDUCTASE SUBUNIT B"/>
    <property type="match status" value="1"/>
</dbReference>
<feature type="transmembrane region" description="Helical" evidence="16">
    <location>
        <begin position="254"/>
        <end position="280"/>
    </location>
</feature>
<dbReference type="OrthoDB" id="9776359at2"/>
<keyword evidence="12 16" id="KW-0406">Ion transport</keyword>
<evidence type="ECO:0000313" key="19">
    <source>
        <dbReference type="Proteomes" id="UP000243745"/>
    </source>
</evidence>
<gene>
    <name evidence="16" type="primary">nqrB</name>
    <name evidence="18" type="ORF">SAMN02910344_00703</name>
</gene>
<dbReference type="InterPro" id="IPR010966">
    <property type="entry name" value="NqrB"/>
</dbReference>
<comment type="similarity">
    <text evidence="16">Belongs to the NqrB/RnfD family.</text>
</comment>
<evidence type="ECO:0000256" key="14">
    <source>
        <dbReference type="ARBA" id="ARBA00023136"/>
    </source>
</evidence>
<organism evidence="18 19">
    <name type="scientific">Ruminobacter amylophilus</name>
    <dbReference type="NCBI Taxonomy" id="867"/>
    <lineage>
        <taxon>Bacteria</taxon>
        <taxon>Pseudomonadati</taxon>
        <taxon>Pseudomonadota</taxon>
        <taxon>Gammaproteobacteria</taxon>
        <taxon>Aeromonadales</taxon>
        <taxon>Succinivibrionaceae</taxon>
        <taxon>Ruminobacter</taxon>
    </lineage>
</organism>
<evidence type="ECO:0000256" key="16">
    <source>
        <dbReference type="HAMAP-Rule" id="MF_00426"/>
    </source>
</evidence>
<evidence type="ECO:0000256" key="11">
    <source>
        <dbReference type="ARBA" id="ARBA00023053"/>
    </source>
</evidence>
<comment type="subcellular location">
    <subcellularLocation>
        <location evidence="16">Cell membrane</location>
        <topology evidence="16">Multi-pass membrane protein</topology>
    </subcellularLocation>
</comment>
<dbReference type="InterPro" id="IPR004338">
    <property type="entry name" value="NqrB/RnfD"/>
</dbReference>
<dbReference type="PANTHER" id="PTHR30578">
    <property type="entry name" value="ELECTRON TRANSPORT COMPLEX PROTEIN RNFD"/>
    <property type="match status" value="1"/>
</dbReference>
<keyword evidence="9 16" id="KW-1133">Transmembrane helix</keyword>
<evidence type="ECO:0000313" key="18">
    <source>
        <dbReference type="EMBL" id="SFP19655.1"/>
    </source>
</evidence>
<feature type="transmembrane region" description="Helical" evidence="16">
    <location>
        <begin position="319"/>
        <end position="337"/>
    </location>
</feature>
<feature type="transmembrane region" description="Helical" evidence="16">
    <location>
        <begin position="287"/>
        <end position="307"/>
    </location>
</feature>
<dbReference type="EC" id="7.2.1.1" evidence="16"/>
<feature type="modified residue" description="FMN phosphoryl threonine" evidence="16 17">
    <location>
        <position position="236"/>
    </location>
</feature>
<dbReference type="RefSeq" id="WP_093140964.1">
    <property type="nucleotide sequence ID" value="NZ_FOXF01000008.1"/>
</dbReference>
<evidence type="ECO:0000256" key="13">
    <source>
        <dbReference type="ARBA" id="ARBA00023075"/>
    </source>
</evidence>
<protein>
    <recommendedName>
        <fullName evidence="16">Na(+)-translocating NADH-quinone reductase subunit B</fullName>
        <shortName evidence="16">Na(+)-NQR subunit B</shortName>
        <shortName evidence="16">Na(+)-translocating NQR subunit B</shortName>
        <ecNumber evidence="16">7.2.1.1</ecNumber>
    </recommendedName>
    <alternativeName>
        <fullName evidence="16">NQR complex subunit B</fullName>
    </alternativeName>
    <alternativeName>
        <fullName evidence="16">NQR-1 subunit B</fullName>
    </alternativeName>
</protein>
<keyword evidence="2 16" id="KW-1003">Cell membrane</keyword>
<evidence type="ECO:0000256" key="8">
    <source>
        <dbReference type="ARBA" id="ARBA00022967"/>
    </source>
</evidence>
<dbReference type="HAMAP" id="MF_00426">
    <property type="entry name" value="NqrB"/>
    <property type="match status" value="1"/>
</dbReference>
<dbReference type="EMBL" id="FOXF01000008">
    <property type="protein sequence ID" value="SFP19655.1"/>
    <property type="molecule type" value="Genomic_DNA"/>
</dbReference>
<keyword evidence="14 16" id="KW-0472">Membrane</keyword>
<evidence type="ECO:0000256" key="10">
    <source>
        <dbReference type="ARBA" id="ARBA00023027"/>
    </source>
</evidence>
<evidence type="ECO:0000256" key="7">
    <source>
        <dbReference type="ARBA" id="ARBA00022692"/>
    </source>
</evidence>
<evidence type="ECO:0000256" key="15">
    <source>
        <dbReference type="ARBA" id="ARBA00023201"/>
    </source>
</evidence>